<dbReference type="PANTHER" id="PTHR31235">
    <property type="entry name" value="PEROXIDASE 25-RELATED"/>
    <property type="match status" value="1"/>
</dbReference>
<dbReference type="InterPro" id="IPR010255">
    <property type="entry name" value="Haem_peroxidase_sf"/>
</dbReference>
<evidence type="ECO:0000256" key="7">
    <source>
        <dbReference type="ARBA" id="ARBA00022723"/>
    </source>
</evidence>
<dbReference type="InterPro" id="IPR002016">
    <property type="entry name" value="Haem_peroxidase"/>
</dbReference>
<feature type="chain" id="PRO_5027159879" description="Peroxidase" evidence="20">
    <location>
        <begin position="26"/>
        <end position="322"/>
    </location>
</feature>
<evidence type="ECO:0000256" key="5">
    <source>
        <dbReference type="ARBA" id="ARBA00022559"/>
    </source>
</evidence>
<feature type="binding site" evidence="17">
    <location>
        <position position="69"/>
    </location>
    <ligand>
        <name>Ca(2+)</name>
        <dbReference type="ChEBI" id="CHEBI:29108"/>
        <label>1</label>
    </ligand>
</feature>
<keyword evidence="7 17" id="KW-0479">Metal-binding</keyword>
<evidence type="ECO:0000256" key="9">
    <source>
        <dbReference type="ARBA" id="ARBA00022837"/>
    </source>
</evidence>
<evidence type="ECO:0000256" key="11">
    <source>
        <dbReference type="ARBA" id="ARBA00023004"/>
    </source>
</evidence>
<evidence type="ECO:0000313" key="22">
    <source>
        <dbReference type="Proteomes" id="UP000504607"/>
    </source>
</evidence>
<dbReference type="PRINTS" id="PR00458">
    <property type="entry name" value="PEROXIDASE"/>
</dbReference>
<keyword evidence="14 20" id="KW-0376">Hydrogen peroxide</keyword>
<dbReference type="FunCoup" id="A0A6I9RRZ2">
    <property type="interactions" value="135"/>
</dbReference>
<feature type="binding site" evidence="17">
    <location>
        <position position="78"/>
    </location>
    <ligand>
        <name>Ca(2+)</name>
        <dbReference type="ChEBI" id="CHEBI:29108"/>
        <label>1</label>
    </ligand>
</feature>
<keyword evidence="10 20" id="KW-0560">Oxidoreductase</keyword>
<dbReference type="PROSITE" id="PS00436">
    <property type="entry name" value="PEROXIDASE_2"/>
    <property type="match status" value="1"/>
</dbReference>
<dbReference type="OrthoDB" id="619911at2759"/>
<evidence type="ECO:0000256" key="20">
    <source>
        <dbReference type="RuleBase" id="RU362060"/>
    </source>
</evidence>
<evidence type="ECO:0000256" key="15">
    <source>
        <dbReference type="PIRSR" id="PIRSR600823-1"/>
    </source>
</evidence>
<comment type="catalytic activity">
    <reaction evidence="1 20">
        <text>2 a phenolic donor + H2O2 = 2 a phenolic radical donor + 2 H2O</text>
        <dbReference type="Rhea" id="RHEA:56136"/>
        <dbReference type="ChEBI" id="CHEBI:15377"/>
        <dbReference type="ChEBI" id="CHEBI:16240"/>
        <dbReference type="ChEBI" id="CHEBI:139520"/>
        <dbReference type="ChEBI" id="CHEBI:139521"/>
        <dbReference type="EC" id="1.11.1.7"/>
    </reaction>
</comment>
<keyword evidence="5 20" id="KW-0575">Peroxidase</keyword>
<dbReference type="GO" id="GO:0140825">
    <property type="term" value="F:lactoperoxidase activity"/>
    <property type="evidence" value="ECO:0007669"/>
    <property type="project" value="UniProtKB-EC"/>
</dbReference>
<evidence type="ECO:0000256" key="4">
    <source>
        <dbReference type="ARBA" id="ARBA00022525"/>
    </source>
</evidence>
<evidence type="ECO:0000256" key="16">
    <source>
        <dbReference type="PIRSR" id="PIRSR600823-2"/>
    </source>
</evidence>
<evidence type="ECO:0000256" key="14">
    <source>
        <dbReference type="ARBA" id="ARBA00023324"/>
    </source>
</evidence>
<comment type="similarity">
    <text evidence="20">Belongs to the peroxidase family. Classical plant (class III) peroxidase subfamily.</text>
</comment>
<evidence type="ECO:0000256" key="6">
    <source>
        <dbReference type="ARBA" id="ARBA00022617"/>
    </source>
</evidence>
<feature type="binding site" evidence="16">
    <location>
        <position position="164"/>
    </location>
    <ligand>
        <name>substrate</name>
    </ligand>
</feature>
<evidence type="ECO:0000256" key="1">
    <source>
        <dbReference type="ARBA" id="ARBA00000189"/>
    </source>
</evidence>
<dbReference type="RefSeq" id="XP_010931148.1">
    <property type="nucleotide sequence ID" value="XM_010932846.2"/>
</dbReference>
<feature type="active site" description="Proton acceptor" evidence="15">
    <location>
        <position position="68"/>
    </location>
</feature>
<dbReference type="InterPro" id="IPR033905">
    <property type="entry name" value="Secretory_peroxidase"/>
</dbReference>
<evidence type="ECO:0000256" key="3">
    <source>
        <dbReference type="ARBA" id="ARBA00006873"/>
    </source>
</evidence>
<dbReference type="GO" id="GO:0006979">
    <property type="term" value="P:response to oxidative stress"/>
    <property type="evidence" value="ECO:0007669"/>
    <property type="project" value="UniProtKB-UniRule"/>
</dbReference>
<evidence type="ECO:0000313" key="23">
    <source>
        <dbReference type="RefSeq" id="XP_010931148.1"/>
    </source>
</evidence>
<dbReference type="InParanoid" id="A0A6I9RRZ2"/>
<keyword evidence="12 19" id="KW-1015">Disulfide bond</keyword>
<sequence>MASKTYFMFLLPLTLMLLFLGTAAAQGLQVGFYSKTCPDVELIIRQEMTQIISVAPSLAGPLLRMHFHDCFVRGCDGSVLLNSTGKNNVAEKDAPPNLTLRGFGVIDRIKARLEKACPQTVSCADITALVARDAVFLTKGPYWPVPTGRRDGRVSIAQETRQLPPPNSTISSLISSFQSKGLSVKDLVVLSGAHTLGTSHCVQFSNRIYNSTDPNLDSNYIPKLRAKCPPNDNTTLVEMDPGSFRTFDTGYYTHVSKRRGLFKSDAALLQNSQTRAYVLRHASGAFASEFFKDFGDSMINMGNIGVLTGTQGEIRKTCAFVN</sequence>
<proteinExistence type="inferred from homology"/>
<evidence type="ECO:0000259" key="21">
    <source>
        <dbReference type="PROSITE" id="PS50873"/>
    </source>
</evidence>
<dbReference type="PROSITE" id="PS50873">
    <property type="entry name" value="PEROXIDASE_4"/>
    <property type="match status" value="1"/>
</dbReference>
<feature type="site" description="Transition state stabilizer" evidence="18">
    <location>
        <position position="64"/>
    </location>
</feature>
<feature type="binding site" evidence="17">
    <location>
        <position position="248"/>
    </location>
    <ligand>
        <name>Ca(2+)</name>
        <dbReference type="ChEBI" id="CHEBI:29108"/>
        <label>2</label>
    </ligand>
</feature>
<organism evidence="22 23">
    <name type="scientific">Elaeis guineensis var. tenera</name>
    <name type="common">Oil palm</name>
    <dbReference type="NCBI Taxonomy" id="51953"/>
    <lineage>
        <taxon>Eukaryota</taxon>
        <taxon>Viridiplantae</taxon>
        <taxon>Streptophyta</taxon>
        <taxon>Embryophyta</taxon>
        <taxon>Tracheophyta</taxon>
        <taxon>Spermatophyta</taxon>
        <taxon>Magnoliopsida</taxon>
        <taxon>Liliopsida</taxon>
        <taxon>Arecaceae</taxon>
        <taxon>Arecoideae</taxon>
        <taxon>Cocoseae</taxon>
        <taxon>Elaeidinae</taxon>
        <taxon>Elaeis</taxon>
    </lineage>
</organism>
<dbReference type="GeneID" id="105052133"/>
<gene>
    <name evidence="23" type="primary">LOC105052133</name>
</gene>
<feature type="disulfide bond" evidence="19">
    <location>
        <begin position="201"/>
        <end position="228"/>
    </location>
</feature>
<evidence type="ECO:0000256" key="8">
    <source>
        <dbReference type="ARBA" id="ARBA00022729"/>
    </source>
</evidence>
<feature type="domain" description="Plant heme peroxidase family profile" evidence="21">
    <location>
        <begin position="27"/>
        <end position="322"/>
    </location>
</feature>
<dbReference type="InterPro" id="IPR019793">
    <property type="entry name" value="Peroxidases_heam-ligand_BS"/>
</dbReference>
<evidence type="ECO:0000256" key="18">
    <source>
        <dbReference type="PIRSR" id="PIRSR600823-4"/>
    </source>
</evidence>
<comment type="cofactor">
    <cofactor evidence="17 20">
        <name>heme b</name>
        <dbReference type="ChEBI" id="CHEBI:60344"/>
    </cofactor>
    <text evidence="17 20">Binds 1 heme b (iron(II)-protoporphyrin IX) group per subunit.</text>
</comment>
<dbReference type="Pfam" id="PF00141">
    <property type="entry name" value="peroxidase"/>
    <property type="match status" value="1"/>
</dbReference>
<dbReference type="InterPro" id="IPR019794">
    <property type="entry name" value="Peroxidases_AS"/>
</dbReference>
<dbReference type="Gene3D" id="1.10.520.10">
    <property type="match status" value="1"/>
</dbReference>
<feature type="binding site" description="axial binding residue" evidence="17">
    <location>
        <position position="194"/>
    </location>
    <ligand>
        <name>heme b</name>
        <dbReference type="ChEBI" id="CHEBI:60344"/>
    </ligand>
    <ligandPart>
        <name>Fe</name>
        <dbReference type="ChEBI" id="CHEBI:18248"/>
    </ligandPart>
</feature>
<dbReference type="Proteomes" id="UP000504607">
    <property type="component" value="Chromosome 1"/>
</dbReference>
<comment type="function">
    <text evidence="2">Removal of H(2)O(2), oxidation of toxic reductants, biosynthesis and degradation of lignin, suberization, auxin catabolism, response to environmental stresses such as wounding, pathogen attack and oxidative stress. These functions might be dependent on each isozyme/isoform in each plant tissue.</text>
</comment>
<evidence type="ECO:0000256" key="2">
    <source>
        <dbReference type="ARBA" id="ARBA00002322"/>
    </source>
</evidence>
<dbReference type="GO" id="GO:0046872">
    <property type="term" value="F:metal ion binding"/>
    <property type="evidence" value="ECO:0007669"/>
    <property type="project" value="UniProtKB-UniRule"/>
</dbReference>
<dbReference type="EC" id="1.11.1.7" evidence="20"/>
<keyword evidence="8 20" id="KW-0732">Signal</keyword>
<keyword evidence="11 17" id="KW-0408">Iron</keyword>
<evidence type="ECO:0000256" key="19">
    <source>
        <dbReference type="PIRSR" id="PIRSR600823-5"/>
    </source>
</evidence>
<comment type="cofactor">
    <cofactor evidence="17 20">
        <name>Ca(2+)</name>
        <dbReference type="ChEBI" id="CHEBI:29108"/>
    </cofactor>
    <text evidence="17 20">Binds 2 calcium ions per subunit.</text>
</comment>
<protein>
    <recommendedName>
        <fullName evidence="20">Peroxidase</fullName>
        <ecNumber evidence="20">1.11.1.7</ecNumber>
    </recommendedName>
</protein>
<dbReference type="FunFam" id="1.10.520.10:FF:000001">
    <property type="entry name" value="Peroxidase"/>
    <property type="match status" value="1"/>
</dbReference>
<feature type="binding site" evidence="17">
    <location>
        <position position="76"/>
    </location>
    <ligand>
        <name>Ca(2+)</name>
        <dbReference type="ChEBI" id="CHEBI:29108"/>
        <label>1</label>
    </ligand>
</feature>
<feature type="binding site" evidence="17">
    <location>
        <position position="72"/>
    </location>
    <ligand>
        <name>Ca(2+)</name>
        <dbReference type="ChEBI" id="CHEBI:29108"/>
        <label>1</label>
    </ligand>
</feature>
<keyword evidence="13" id="KW-0325">Glycoprotein</keyword>
<evidence type="ECO:0000256" key="17">
    <source>
        <dbReference type="PIRSR" id="PIRSR600823-3"/>
    </source>
</evidence>
<dbReference type="KEGG" id="egu:105052133"/>
<feature type="binding site" evidence="17">
    <location>
        <position position="195"/>
    </location>
    <ligand>
        <name>Ca(2+)</name>
        <dbReference type="ChEBI" id="CHEBI:29108"/>
        <label>2</label>
    </ligand>
</feature>
<dbReference type="PROSITE" id="PS00435">
    <property type="entry name" value="PEROXIDASE_1"/>
    <property type="match status" value="1"/>
</dbReference>
<feature type="disulfide bond" evidence="19">
    <location>
        <begin position="123"/>
        <end position="318"/>
    </location>
</feature>
<dbReference type="GO" id="GO:0042744">
    <property type="term" value="P:hydrogen peroxide catabolic process"/>
    <property type="evidence" value="ECO:0007669"/>
    <property type="project" value="UniProtKB-KW"/>
</dbReference>
<dbReference type="SUPFAM" id="SSF48113">
    <property type="entry name" value="Heme-dependent peroxidases"/>
    <property type="match status" value="1"/>
</dbReference>
<comment type="subcellular location">
    <subcellularLocation>
        <location evidence="20">Secreted</location>
    </subcellularLocation>
</comment>
<dbReference type="PRINTS" id="PR00461">
    <property type="entry name" value="PLPEROXIDASE"/>
</dbReference>
<comment type="similarity">
    <text evidence="3">Belongs to the peroxidase family. Ascorbate peroxidase subfamily.</text>
</comment>
<keyword evidence="9 17" id="KW-0106">Calcium</keyword>
<dbReference type="InterPro" id="IPR000823">
    <property type="entry name" value="Peroxidase_pln"/>
</dbReference>
<dbReference type="Gene3D" id="1.10.420.10">
    <property type="entry name" value="Peroxidase, domain 2"/>
    <property type="match status" value="1"/>
</dbReference>
<feature type="binding site" evidence="17">
    <location>
        <position position="91"/>
    </location>
    <ligand>
        <name>Ca(2+)</name>
        <dbReference type="ChEBI" id="CHEBI:29108"/>
        <label>1</label>
    </ligand>
</feature>
<evidence type="ECO:0000256" key="10">
    <source>
        <dbReference type="ARBA" id="ARBA00023002"/>
    </source>
</evidence>
<dbReference type="CDD" id="cd00693">
    <property type="entry name" value="secretory_peroxidase"/>
    <property type="match status" value="1"/>
</dbReference>
<accession>A0A6I9RRZ2</accession>
<feature type="disulfide bond" evidence="19">
    <location>
        <begin position="37"/>
        <end position="117"/>
    </location>
</feature>
<feature type="binding site" evidence="17">
    <location>
        <position position="240"/>
    </location>
    <ligand>
        <name>Ca(2+)</name>
        <dbReference type="ChEBI" id="CHEBI:29108"/>
        <label>2</label>
    </ligand>
</feature>
<dbReference type="FunFam" id="1.10.420.10:FF:000008">
    <property type="entry name" value="Peroxidase"/>
    <property type="match status" value="1"/>
</dbReference>
<keyword evidence="4 20" id="KW-0964">Secreted</keyword>
<evidence type="ECO:0000256" key="13">
    <source>
        <dbReference type="ARBA" id="ARBA00023180"/>
    </source>
</evidence>
<dbReference type="GO" id="GO:0020037">
    <property type="term" value="F:heme binding"/>
    <property type="evidence" value="ECO:0007669"/>
    <property type="project" value="UniProtKB-UniRule"/>
</dbReference>
<name>A0A6I9RRZ2_ELAGV</name>
<keyword evidence="6 20" id="KW-0349">Heme</keyword>
<evidence type="ECO:0000256" key="12">
    <source>
        <dbReference type="ARBA" id="ARBA00023157"/>
    </source>
</evidence>
<dbReference type="AlphaFoldDB" id="A0A6I9RRZ2"/>
<dbReference type="GO" id="GO:0005576">
    <property type="term" value="C:extracellular region"/>
    <property type="evidence" value="ECO:0007669"/>
    <property type="project" value="UniProtKB-SubCell"/>
</dbReference>
<reference evidence="23" key="1">
    <citation type="submission" date="2025-08" db="UniProtKB">
        <authorList>
            <consortium name="RefSeq"/>
        </authorList>
    </citation>
    <scope>IDENTIFICATION</scope>
</reference>
<feature type="signal peptide" evidence="20">
    <location>
        <begin position="1"/>
        <end position="25"/>
    </location>
</feature>
<feature type="disulfide bond" evidence="19">
    <location>
        <begin position="70"/>
        <end position="75"/>
    </location>
</feature>
<feature type="binding site" evidence="17">
    <location>
        <position position="74"/>
    </location>
    <ligand>
        <name>Ca(2+)</name>
        <dbReference type="ChEBI" id="CHEBI:29108"/>
        <label>1</label>
    </ligand>
</feature>
<keyword evidence="22" id="KW-1185">Reference proteome</keyword>